<dbReference type="AlphaFoldDB" id="A0A2V4A609"/>
<dbReference type="EMBL" id="QFLI01000011">
    <property type="protein sequence ID" value="PXX96800.1"/>
    <property type="molecule type" value="Genomic_DNA"/>
</dbReference>
<accession>A0A2V4A609</accession>
<organism evidence="1 2">
    <name type="scientific">Marinifilum breve</name>
    <dbReference type="NCBI Taxonomy" id="2184082"/>
    <lineage>
        <taxon>Bacteria</taxon>
        <taxon>Pseudomonadati</taxon>
        <taxon>Bacteroidota</taxon>
        <taxon>Bacteroidia</taxon>
        <taxon>Marinilabiliales</taxon>
        <taxon>Marinifilaceae</taxon>
    </lineage>
</organism>
<name>A0A2V4A609_9BACT</name>
<dbReference type="RefSeq" id="WP_110362733.1">
    <property type="nucleotide sequence ID" value="NZ_QFLI01000011.1"/>
</dbReference>
<gene>
    <name evidence="1" type="ORF">DF185_19335</name>
</gene>
<evidence type="ECO:0000313" key="1">
    <source>
        <dbReference type="EMBL" id="PXX96800.1"/>
    </source>
</evidence>
<evidence type="ECO:0008006" key="3">
    <source>
        <dbReference type="Google" id="ProtNLM"/>
    </source>
</evidence>
<keyword evidence="2" id="KW-1185">Reference proteome</keyword>
<proteinExistence type="predicted"/>
<comment type="caution">
    <text evidence="1">The sequence shown here is derived from an EMBL/GenBank/DDBJ whole genome shotgun (WGS) entry which is preliminary data.</text>
</comment>
<dbReference type="OrthoDB" id="732895at2"/>
<dbReference type="PROSITE" id="PS51257">
    <property type="entry name" value="PROKAR_LIPOPROTEIN"/>
    <property type="match status" value="1"/>
</dbReference>
<evidence type="ECO:0000313" key="2">
    <source>
        <dbReference type="Proteomes" id="UP000248079"/>
    </source>
</evidence>
<dbReference type="Gene3D" id="2.130.10.10">
    <property type="entry name" value="YVTN repeat-like/Quinoprotein amine dehydrogenase"/>
    <property type="match status" value="1"/>
</dbReference>
<reference evidence="1 2" key="1">
    <citation type="submission" date="2018-05" db="EMBL/GenBank/DDBJ databases">
        <title>Marinifilum breve JC075T sp. nov., a marine bacterium isolated from Yongle Blue Hole in the South China Sea.</title>
        <authorList>
            <person name="Fu T."/>
        </authorList>
    </citation>
    <scope>NUCLEOTIDE SEQUENCE [LARGE SCALE GENOMIC DNA]</scope>
    <source>
        <strain evidence="1 2">JC075</strain>
    </source>
</reference>
<protein>
    <recommendedName>
        <fullName evidence="3">DUF5074 domain-containing protein</fullName>
    </recommendedName>
</protein>
<dbReference type="SUPFAM" id="SSF63829">
    <property type="entry name" value="Calcium-dependent phosphotriesterase"/>
    <property type="match status" value="1"/>
</dbReference>
<dbReference type="Pfam" id="PF16819">
    <property type="entry name" value="DUF5074"/>
    <property type="match status" value="1"/>
</dbReference>
<dbReference type="InterPro" id="IPR031815">
    <property type="entry name" value="DUF5074"/>
</dbReference>
<dbReference type="Proteomes" id="UP000248079">
    <property type="component" value="Unassembled WGS sequence"/>
</dbReference>
<dbReference type="InterPro" id="IPR015943">
    <property type="entry name" value="WD40/YVTN_repeat-like_dom_sf"/>
</dbReference>
<sequence length="442" mass="48953">MRIKFVGAILVFLLAACSDDDQVAPIVKDDSVYENAVEVSDDNVRFELNLGESVSLSPKIQNLEEGSSKWFRNGELVAETLNYSYKAENAGVDTLDFVVENQGGIDSLTYLMQVFGNYTEGTFILCMSSEDNTGTVGFLKDKTFTPAVFQSTNEEKTLGENLLSGRYYNGKIWFVSQSGPTYVSIVDAQTMELESQIENSEASAPGYIAVSKNNAYIVNAHRRGRTLHALENNTIGTAFEGVEDVPGIKSSVHSLEDKVLFADGKTLKTVLYADNTIETLVTFTENVSGIVTDDEGNVWVGTEGRNESAKFRKLDANLDVVETIELDESVKLYRNGVLTSSGTKNFYWQEPSTGNIHCFNVESKKQEQFATPFNFGLYLTTALKEHPVTGDVYIAGVTDFFDTSKSKLIVLSAEGEELEQYENIGNSPLDFIFSYKDLYRSK</sequence>